<dbReference type="InterPro" id="IPR012677">
    <property type="entry name" value="Nucleotide-bd_a/b_plait_sf"/>
</dbReference>
<keyword evidence="4 11" id="KW-0862">Zinc</keyword>
<evidence type="ECO:0000256" key="10">
    <source>
        <dbReference type="PROSITE-ProRule" id="PRU00176"/>
    </source>
</evidence>
<feature type="compositionally biased region" description="Basic residues" evidence="13">
    <location>
        <begin position="1057"/>
        <end position="1080"/>
    </location>
</feature>
<dbReference type="CDD" id="cd12258">
    <property type="entry name" value="RRM2_RBM26_like"/>
    <property type="match status" value="1"/>
</dbReference>
<dbReference type="InterPro" id="IPR034859">
    <property type="entry name" value="RBM26_RRM1"/>
</dbReference>
<keyword evidence="17" id="KW-1185">Reference proteome</keyword>
<evidence type="ECO:0000259" key="15">
    <source>
        <dbReference type="PROSITE" id="PS50103"/>
    </source>
</evidence>
<dbReference type="FunFam" id="3.30.70.330:FF:000330">
    <property type="entry name" value="RNA-binding motif protein 26"/>
    <property type="match status" value="1"/>
</dbReference>
<feature type="region of interest" description="Disordered" evidence="13">
    <location>
        <begin position="58"/>
        <end position="123"/>
    </location>
</feature>
<evidence type="ECO:0000259" key="14">
    <source>
        <dbReference type="PROSITE" id="PS50102"/>
    </source>
</evidence>
<comment type="caution">
    <text evidence="16">The sequence shown here is derived from an EMBL/GenBank/DDBJ whole genome shotgun (WGS) entry which is preliminary data.</text>
</comment>
<evidence type="ECO:0000256" key="9">
    <source>
        <dbReference type="ARBA" id="ARBA00075707"/>
    </source>
</evidence>
<dbReference type="CDD" id="cd12516">
    <property type="entry name" value="RRM1_RBM26"/>
    <property type="match status" value="1"/>
</dbReference>
<dbReference type="InterPro" id="IPR000504">
    <property type="entry name" value="RRM_dom"/>
</dbReference>
<dbReference type="Gene3D" id="1.20.1390.10">
    <property type="entry name" value="PWI domain"/>
    <property type="match status" value="1"/>
</dbReference>
<dbReference type="InterPro" id="IPR045137">
    <property type="entry name" value="RBM26/27"/>
</dbReference>
<sequence length="1210" mass="135298">MISKRPLFALPEQPGRGDSLCGCTLPTRAATRRDRCSGSPLCLYLSLSPPLARPTRLPRFLLPPASPPPPPSPLSREVSPNSRDSPVRCRRRRRGKEKKKQKKKKGASSGLGKPGCAGRATTGRAARAEFSSLPRPGCWGRPAAPSLRPAPLAERSVASTVVAGPAPFLGWGPGPSRPPRPLLLLLLGEAGLGPLWMVVKMIIENFEALKSWLSKTLEPICDADPSALAKYVLALVKKDKSEKELKALCVDQLDVFLQKETQIFVEKLFDAVNSKSYLPPPELPSSGSLKSDFFQHQEKEAKKEEVIKEEEREKKFSRRLNHSPPQSSSRYRDTRSRDERKKDERSRKRDYDRNPPRRESYRDRYNRRRGRSRSYSRSRSRSWSKERLRDRDRDRSRSRTRSRTRSRERDLVKPKYDMDRTEPLENNYTPVSSVTNISSAHYPVPTLSSTITVIAPAHHGNSTTESWSEFHEEQLDHNSYGRPPMPKKRCRDYDEKGFCMRGDMCPFDHGSDPVVVEDVNLPGILPFPAQPPVVEGPPPPGLPPPPPILTPPPVNLRPPVPPPGPLPPSLPPVTGPPPPLPPLQPSGMDAPPNSATSSVPTVVTTGIHHQPPPVPPPLFPETYDTDGYNPEAPSITSTSRPMYRHRVHAQRPNLIGLTSGDMDLPPREKPPNKNSMRIVVDSESRKRTIGAGDGLAAKKNWFDKQNFNRTNSPAFQKKMQFGNENTKLELRRVPPELNNISKLNEHFSKFGNLVNLQVAYQGDPEGALIQFATHEEAKKAISSTEAVLNNRFIKVYWHREGSTPPITTSVQKVIQPLAQQPVLPAVKQSVKERLGPVPTSNIEPAEAQGASTEAVQVTATQNVTKLSVKDRLGFVPKPPTPTTEKVLSTSTGLTKTVYNPAALKAAQKTLPVVNTAPIDSSEAQKKKQEALKLQQDVRKKKQEILEKHIETQKMLISKLEKNKNMKLEDKAEIMKTLETLTNSITKLKDELKGVSSTSTPVKNLKTRTQMQKELLDTELDLYKKMQAGEEVTELRRKYTELQLEAAKRGILSTGRGRGMHTRGRGISRGRGRGVRSRGRGRSLSVHAVVDHRPRALEISAFTENDREDLLPHFAQYGEIEDYQIDDSSLHAVITFKTRAEAEAAAIHGSRFKGQDLKLAWNKPVTNMSAVETEETEPDEEEFQEESLVDDSLLQDDDEDDDDNESRSWRR</sequence>
<feature type="domain" description="RRM" evidence="14">
    <location>
        <begin position="1094"/>
        <end position="1163"/>
    </location>
</feature>
<feature type="domain" description="RRM" evidence="14">
    <location>
        <begin position="726"/>
        <end position="800"/>
    </location>
</feature>
<feature type="compositionally biased region" description="Pro residues" evidence="13">
    <location>
        <begin position="530"/>
        <end position="584"/>
    </location>
</feature>
<feature type="compositionally biased region" description="Basic and acidic residues" evidence="13">
    <location>
        <begin position="330"/>
        <end position="364"/>
    </location>
</feature>
<dbReference type="PROSITE" id="PS50102">
    <property type="entry name" value="RRM"/>
    <property type="match status" value="2"/>
</dbReference>
<feature type="compositionally biased region" description="Basic and acidic residues" evidence="13">
    <location>
        <begin position="405"/>
        <end position="423"/>
    </location>
</feature>
<dbReference type="PANTHER" id="PTHR14398">
    <property type="entry name" value="RNA RECOGNITION RRM/RNP DOMAIN"/>
    <property type="match status" value="1"/>
</dbReference>
<feature type="compositionally biased region" description="Acidic residues" evidence="13">
    <location>
        <begin position="1171"/>
        <end position="1203"/>
    </location>
</feature>
<dbReference type="Gene3D" id="3.30.70.330">
    <property type="match status" value="2"/>
</dbReference>
<feature type="compositionally biased region" description="Basic and acidic residues" evidence="13">
    <location>
        <begin position="299"/>
        <end position="314"/>
    </location>
</feature>
<dbReference type="GO" id="GO:0005634">
    <property type="term" value="C:nucleus"/>
    <property type="evidence" value="ECO:0007669"/>
    <property type="project" value="TreeGrafter"/>
</dbReference>
<protein>
    <recommendedName>
        <fullName evidence="8">RNA-binding protein 26</fullName>
    </recommendedName>
    <alternativeName>
        <fullName evidence="9">RNA-binding motif protein 26</fullName>
    </alternativeName>
</protein>
<evidence type="ECO:0000256" key="11">
    <source>
        <dbReference type="PROSITE-ProRule" id="PRU00723"/>
    </source>
</evidence>
<feature type="compositionally biased region" description="Pro residues" evidence="13">
    <location>
        <begin position="64"/>
        <end position="73"/>
    </location>
</feature>
<dbReference type="SUPFAM" id="SSF54928">
    <property type="entry name" value="RNA-binding domain, RBD"/>
    <property type="match status" value="2"/>
</dbReference>
<feature type="compositionally biased region" description="Basic residues" evidence="13">
    <location>
        <begin position="365"/>
        <end position="382"/>
    </location>
</feature>
<evidence type="ECO:0000256" key="7">
    <source>
        <dbReference type="ARBA" id="ARBA00043866"/>
    </source>
</evidence>
<dbReference type="AlphaFoldDB" id="A0AAW1BHV2"/>
<comment type="function">
    <text evidence="7">May be involved in the turnover of nuclear polyadenylated (pA+) RNA.</text>
</comment>
<name>A0AAW1BHV2_CROAD</name>
<gene>
    <name evidence="16" type="ORF">NXF25_010061</name>
</gene>
<evidence type="ECO:0000256" key="6">
    <source>
        <dbReference type="ARBA" id="ARBA00023054"/>
    </source>
</evidence>
<dbReference type="Proteomes" id="UP001474421">
    <property type="component" value="Unassembled WGS sequence"/>
</dbReference>
<evidence type="ECO:0000256" key="1">
    <source>
        <dbReference type="ARBA" id="ARBA00022723"/>
    </source>
</evidence>
<dbReference type="InterPro" id="IPR035979">
    <property type="entry name" value="RBD_domain_sf"/>
</dbReference>
<dbReference type="GO" id="GO:0003723">
    <property type="term" value="F:RNA binding"/>
    <property type="evidence" value="ECO:0007669"/>
    <property type="project" value="UniProtKB-UniRule"/>
</dbReference>
<feature type="compositionally biased region" description="Basic and acidic residues" evidence="13">
    <location>
        <begin position="383"/>
        <end position="397"/>
    </location>
</feature>
<dbReference type="PROSITE" id="PS50103">
    <property type="entry name" value="ZF_C3H1"/>
    <property type="match status" value="1"/>
</dbReference>
<dbReference type="PANTHER" id="PTHR14398:SF2">
    <property type="entry name" value="RNA-BINDING PROTEIN 26"/>
    <property type="match status" value="1"/>
</dbReference>
<proteinExistence type="predicted"/>
<keyword evidence="6 12" id="KW-0175">Coiled coil</keyword>
<dbReference type="SMART" id="SM00356">
    <property type="entry name" value="ZnF_C3H1"/>
    <property type="match status" value="1"/>
</dbReference>
<feature type="region of interest" description="Disordered" evidence="13">
    <location>
        <begin position="655"/>
        <end position="674"/>
    </location>
</feature>
<evidence type="ECO:0000256" key="3">
    <source>
        <dbReference type="ARBA" id="ARBA00022771"/>
    </source>
</evidence>
<keyword evidence="3 11" id="KW-0863">Zinc-finger</keyword>
<evidence type="ECO:0000256" key="12">
    <source>
        <dbReference type="SAM" id="Coils"/>
    </source>
</evidence>
<dbReference type="InterPro" id="IPR000571">
    <property type="entry name" value="Znf_CCCH"/>
</dbReference>
<dbReference type="FunFam" id="3.30.70.330:FF:000331">
    <property type="entry name" value="RNA binding motif protein 26"/>
    <property type="match status" value="1"/>
</dbReference>
<keyword evidence="5 10" id="KW-0694">RNA-binding</keyword>
<dbReference type="InterPro" id="IPR002483">
    <property type="entry name" value="PWI_dom"/>
</dbReference>
<evidence type="ECO:0000256" key="4">
    <source>
        <dbReference type="ARBA" id="ARBA00022833"/>
    </source>
</evidence>
<feature type="region of interest" description="Disordered" evidence="13">
    <location>
        <begin position="1053"/>
        <end position="1082"/>
    </location>
</feature>
<feature type="region of interest" description="Disordered" evidence="13">
    <location>
        <begin position="530"/>
        <end position="599"/>
    </location>
</feature>
<dbReference type="Pfam" id="PF00076">
    <property type="entry name" value="RRM_1"/>
    <property type="match status" value="1"/>
</dbReference>
<dbReference type="SMART" id="SM00360">
    <property type="entry name" value="RRM"/>
    <property type="match status" value="2"/>
</dbReference>
<dbReference type="GO" id="GO:0008270">
    <property type="term" value="F:zinc ion binding"/>
    <property type="evidence" value="ECO:0007669"/>
    <property type="project" value="UniProtKB-KW"/>
</dbReference>
<evidence type="ECO:0000256" key="8">
    <source>
        <dbReference type="ARBA" id="ARBA00067878"/>
    </source>
</evidence>
<feature type="domain" description="C3H1-type" evidence="15">
    <location>
        <begin position="484"/>
        <end position="512"/>
    </location>
</feature>
<keyword evidence="1 11" id="KW-0479">Metal-binding</keyword>
<feature type="compositionally biased region" description="Basic residues" evidence="13">
    <location>
        <begin position="88"/>
        <end position="106"/>
    </location>
</feature>
<dbReference type="Pfam" id="PF01480">
    <property type="entry name" value="PWI"/>
    <property type="match status" value="1"/>
</dbReference>
<feature type="compositionally biased region" description="Low complexity" evidence="13">
    <location>
        <begin position="107"/>
        <end position="123"/>
    </location>
</feature>
<feature type="coiled-coil region" evidence="12">
    <location>
        <begin position="970"/>
        <end position="997"/>
    </location>
</feature>
<dbReference type="FunFam" id="1.20.1390.10:FF:000001">
    <property type="entry name" value="RNA-binding protein 26 isoform X2"/>
    <property type="match status" value="1"/>
</dbReference>
<dbReference type="InterPro" id="IPR039511">
    <property type="entry name" value="RBM26-like_RRM2"/>
</dbReference>
<feature type="region of interest" description="Disordered" evidence="13">
    <location>
        <begin position="299"/>
        <end position="424"/>
    </location>
</feature>
<evidence type="ECO:0000313" key="17">
    <source>
        <dbReference type="Proteomes" id="UP001474421"/>
    </source>
</evidence>
<evidence type="ECO:0000256" key="13">
    <source>
        <dbReference type="SAM" id="MobiDB-lite"/>
    </source>
</evidence>
<accession>A0AAW1BHV2</accession>
<feature type="compositionally biased region" description="Low complexity" evidence="13">
    <location>
        <begin position="590"/>
        <end position="599"/>
    </location>
</feature>
<dbReference type="EMBL" id="JAOTOJ010000004">
    <property type="protein sequence ID" value="KAK9401705.1"/>
    <property type="molecule type" value="Genomic_DNA"/>
</dbReference>
<evidence type="ECO:0000256" key="5">
    <source>
        <dbReference type="ARBA" id="ARBA00022884"/>
    </source>
</evidence>
<keyword evidence="2" id="KW-0677">Repeat</keyword>
<evidence type="ECO:0000256" key="2">
    <source>
        <dbReference type="ARBA" id="ARBA00022737"/>
    </source>
</evidence>
<feature type="region of interest" description="Disordered" evidence="13">
    <location>
        <begin position="1167"/>
        <end position="1210"/>
    </location>
</feature>
<feature type="compositionally biased region" description="Low complexity" evidence="13">
    <location>
        <begin position="74"/>
        <end position="84"/>
    </location>
</feature>
<evidence type="ECO:0000313" key="16">
    <source>
        <dbReference type="EMBL" id="KAK9401705.1"/>
    </source>
</evidence>
<feature type="zinc finger region" description="C3H1-type" evidence="11">
    <location>
        <begin position="484"/>
        <end position="512"/>
    </location>
</feature>
<reference evidence="16 17" key="1">
    <citation type="journal article" date="2024" name="Proc. Natl. Acad. Sci. U.S.A.">
        <title>The genetic regulatory architecture and epigenomic basis for age-related changes in rattlesnake venom.</title>
        <authorList>
            <person name="Hogan M.P."/>
            <person name="Holding M.L."/>
            <person name="Nystrom G.S."/>
            <person name="Colston T.J."/>
            <person name="Bartlett D.A."/>
            <person name="Mason A.J."/>
            <person name="Ellsworth S.A."/>
            <person name="Rautsaw R.M."/>
            <person name="Lawrence K.C."/>
            <person name="Strickland J.L."/>
            <person name="He B."/>
            <person name="Fraser P."/>
            <person name="Margres M.J."/>
            <person name="Gilbert D.M."/>
            <person name="Gibbs H.L."/>
            <person name="Parkinson C.L."/>
            <person name="Rokyta D.R."/>
        </authorList>
    </citation>
    <scope>NUCLEOTIDE SEQUENCE [LARGE SCALE GENOMIC DNA]</scope>
    <source>
        <strain evidence="16">DRR0105</strain>
    </source>
</reference>
<organism evidence="16 17">
    <name type="scientific">Crotalus adamanteus</name>
    <name type="common">Eastern diamondback rattlesnake</name>
    <dbReference type="NCBI Taxonomy" id="8729"/>
    <lineage>
        <taxon>Eukaryota</taxon>
        <taxon>Metazoa</taxon>
        <taxon>Chordata</taxon>
        <taxon>Craniata</taxon>
        <taxon>Vertebrata</taxon>
        <taxon>Euteleostomi</taxon>
        <taxon>Lepidosauria</taxon>
        <taxon>Squamata</taxon>
        <taxon>Bifurcata</taxon>
        <taxon>Unidentata</taxon>
        <taxon>Episquamata</taxon>
        <taxon>Toxicofera</taxon>
        <taxon>Serpentes</taxon>
        <taxon>Colubroidea</taxon>
        <taxon>Viperidae</taxon>
        <taxon>Crotalinae</taxon>
        <taxon>Crotalus</taxon>
    </lineage>
</organism>